<protein>
    <submittedName>
        <fullName evidence="2">Uncharacterized protein</fullName>
    </submittedName>
</protein>
<gene>
    <name evidence="2" type="ORF">HL667_18505</name>
</gene>
<comment type="caution">
    <text evidence="2">The sequence shown here is derived from an EMBL/GenBank/DDBJ whole genome shotgun (WGS) entry which is preliminary data.</text>
</comment>
<sequence>MAFVVIGVLMLPSKPDVGIVTIAFFGSGAVFAGSVILRKWRSAPKAERVMISGGVPIRPSRMLIGGLGAWLAALGVILTVFGWSYGIVFRGLSIASLIFGCYLLAAVLVGWLPSTYIQFDASGITFGHRGFSYVVAFDNIAGLAVAEMNRNPFLCIRLHQPDIVVVTPPEKHVDALKQIARSEALLGAHIAIPAQQYLMDATLLAQAIGRYVSEPAARSELSVRSLTPAA</sequence>
<name>A0ABX2CI92_9BRAD</name>
<organism evidence="2 3">
    <name type="scientific">Bradyrhizobium aeschynomenes</name>
    <dbReference type="NCBI Taxonomy" id="2734909"/>
    <lineage>
        <taxon>Bacteria</taxon>
        <taxon>Pseudomonadati</taxon>
        <taxon>Pseudomonadota</taxon>
        <taxon>Alphaproteobacteria</taxon>
        <taxon>Hyphomicrobiales</taxon>
        <taxon>Nitrobacteraceae</taxon>
        <taxon>Bradyrhizobium</taxon>
    </lineage>
</organism>
<accession>A0ABX2CI92</accession>
<evidence type="ECO:0000256" key="1">
    <source>
        <dbReference type="SAM" id="Phobius"/>
    </source>
</evidence>
<proteinExistence type="predicted"/>
<feature type="transmembrane region" description="Helical" evidence="1">
    <location>
        <begin position="91"/>
        <end position="112"/>
    </location>
</feature>
<keyword evidence="1" id="KW-1133">Transmembrane helix</keyword>
<reference evidence="2" key="1">
    <citation type="submission" date="2020-05" db="EMBL/GenBank/DDBJ databases">
        <title>Nod-independent and nitrogen-fixing Bradyrhizobium aeschynomene sp. nov. isolated from nodules of Aeschynomene indica.</title>
        <authorList>
            <person name="Zhang Z."/>
        </authorList>
    </citation>
    <scope>NUCLEOTIDE SEQUENCE</scope>
    <source>
        <strain evidence="2">83012</strain>
    </source>
</reference>
<keyword evidence="1" id="KW-0812">Transmembrane</keyword>
<keyword evidence="1" id="KW-0472">Membrane</keyword>
<dbReference type="EMBL" id="JABFDN010000005">
    <property type="protein sequence ID" value="NPU67002.1"/>
    <property type="molecule type" value="Genomic_DNA"/>
</dbReference>
<evidence type="ECO:0000313" key="2">
    <source>
        <dbReference type="EMBL" id="NPU67002.1"/>
    </source>
</evidence>
<feature type="transmembrane region" description="Helical" evidence="1">
    <location>
        <begin position="61"/>
        <end position="85"/>
    </location>
</feature>
<dbReference type="Proteomes" id="UP000886476">
    <property type="component" value="Unassembled WGS sequence"/>
</dbReference>
<evidence type="ECO:0000313" key="3">
    <source>
        <dbReference type="Proteomes" id="UP000886476"/>
    </source>
</evidence>
<keyword evidence="3" id="KW-1185">Reference proteome</keyword>
<feature type="transmembrane region" description="Helical" evidence="1">
    <location>
        <begin position="17"/>
        <end position="40"/>
    </location>
</feature>